<reference evidence="3 4" key="1">
    <citation type="journal article" date="2023" name="Elife">
        <title>Identification of key yeast species and microbe-microbe interactions impacting larval growth of Drosophila in the wild.</title>
        <authorList>
            <person name="Mure A."/>
            <person name="Sugiura Y."/>
            <person name="Maeda R."/>
            <person name="Honda K."/>
            <person name="Sakurai N."/>
            <person name="Takahashi Y."/>
            <person name="Watada M."/>
            <person name="Katoh T."/>
            <person name="Gotoh A."/>
            <person name="Gotoh Y."/>
            <person name="Taniguchi I."/>
            <person name="Nakamura K."/>
            <person name="Hayashi T."/>
            <person name="Katayama T."/>
            <person name="Uemura T."/>
            <person name="Hattori Y."/>
        </authorList>
    </citation>
    <scope>NUCLEOTIDE SEQUENCE [LARGE SCALE GENOMIC DNA]</scope>
    <source>
        <strain evidence="3 4">SC-9</strain>
    </source>
</reference>
<accession>A0AAV5QRS2</accession>
<protein>
    <submittedName>
        <fullName evidence="3">Lysophosphatidic acid acyltransferase</fullName>
    </submittedName>
</protein>
<dbReference type="Pfam" id="PF00561">
    <property type="entry name" value="Abhydrolase_1"/>
    <property type="match status" value="1"/>
</dbReference>
<feature type="domain" description="AB hydrolase-1" evidence="2">
    <location>
        <begin position="75"/>
        <end position="443"/>
    </location>
</feature>
<dbReference type="Gene3D" id="3.40.50.1820">
    <property type="entry name" value="alpha/beta hydrolase"/>
    <property type="match status" value="1"/>
</dbReference>
<evidence type="ECO:0000256" key="1">
    <source>
        <dbReference type="ARBA" id="ARBA00038097"/>
    </source>
</evidence>
<evidence type="ECO:0000259" key="2">
    <source>
        <dbReference type="Pfam" id="PF00561"/>
    </source>
</evidence>
<evidence type="ECO:0000313" key="3">
    <source>
        <dbReference type="EMBL" id="GMM37436.1"/>
    </source>
</evidence>
<dbReference type="GO" id="GO:0005743">
    <property type="term" value="C:mitochondrial inner membrane"/>
    <property type="evidence" value="ECO:0007669"/>
    <property type="project" value="TreeGrafter"/>
</dbReference>
<dbReference type="GO" id="GO:0055088">
    <property type="term" value="P:lipid homeostasis"/>
    <property type="evidence" value="ECO:0007669"/>
    <property type="project" value="TreeGrafter"/>
</dbReference>
<dbReference type="GO" id="GO:0006654">
    <property type="term" value="P:phosphatidic acid biosynthetic process"/>
    <property type="evidence" value="ECO:0007669"/>
    <property type="project" value="TreeGrafter"/>
</dbReference>
<gene>
    <name evidence="3" type="ORF">DASC09_047610</name>
</gene>
<dbReference type="GeneID" id="90075411"/>
<name>A0AAV5QRS2_9ASCO</name>
<proteinExistence type="inferred from homology"/>
<dbReference type="GO" id="GO:0035965">
    <property type="term" value="P:cardiolipin acyl-chain remodeling"/>
    <property type="evidence" value="ECO:0007669"/>
    <property type="project" value="TreeGrafter"/>
</dbReference>
<evidence type="ECO:0000313" key="4">
    <source>
        <dbReference type="Proteomes" id="UP001360560"/>
    </source>
</evidence>
<organism evidence="3 4">
    <name type="scientific">Saccharomycopsis crataegensis</name>
    <dbReference type="NCBI Taxonomy" id="43959"/>
    <lineage>
        <taxon>Eukaryota</taxon>
        <taxon>Fungi</taxon>
        <taxon>Dikarya</taxon>
        <taxon>Ascomycota</taxon>
        <taxon>Saccharomycotina</taxon>
        <taxon>Saccharomycetes</taxon>
        <taxon>Saccharomycopsidaceae</taxon>
        <taxon>Saccharomycopsis</taxon>
    </lineage>
</organism>
<comment type="caution">
    <text evidence="3">The sequence shown here is derived from an EMBL/GenBank/DDBJ whole genome shotgun (WGS) entry which is preliminary data.</text>
</comment>
<keyword evidence="3" id="KW-0012">Acyltransferase</keyword>
<keyword evidence="4" id="KW-1185">Reference proteome</keyword>
<sequence length="457" mass="51381">MFESISSWIRIRKKEELELAQEQLIKYSLPFFNADDGSGRTARISKAMLDGDGNYLNELSISNLNGEDDKVADNLLMIHGYGAGLGVFCRNYDSMTRLEDKSRKFQLFSIDMLGHSLSSSTPFNFKEEGFRSPKVSFYYKKEPNQLQEAQSSVASLGKLPSSQIKAEVKIPSLDFLDDQGTLRKLAETTKKTTELYENYYVESIEKWRQSKNLSKINLLGHSFGGYLSLCYALKYPDNVEKLILVSPVGIERSVYSINSMKQLSDKKALTGIEASADSLSYSNFGMLTRLPSVFIKLWDTSSLPFGILRNMGPVGVWMASGYASRRYQQSATDEKELDLLSKYVLATFWKKSSTEKAITRLLAPIGAARDPGFDKLVAFKEAQADGRIAAKFPETLWIYGDKDWMDVKAGRAASNYINRSDLGAKSSFKIIPDSGHNIFLDNPQGFTSVIKKFLNWE</sequence>
<dbReference type="AlphaFoldDB" id="A0AAV5QRS2"/>
<dbReference type="SUPFAM" id="SSF53474">
    <property type="entry name" value="alpha/beta-Hydrolases"/>
    <property type="match status" value="1"/>
</dbReference>
<dbReference type="Proteomes" id="UP001360560">
    <property type="component" value="Unassembled WGS sequence"/>
</dbReference>
<dbReference type="InterPro" id="IPR000073">
    <property type="entry name" value="AB_hydrolase_1"/>
</dbReference>
<keyword evidence="3" id="KW-0808">Transferase</keyword>
<dbReference type="PANTHER" id="PTHR42886">
    <property type="entry name" value="RE40534P-RELATED"/>
    <property type="match status" value="1"/>
</dbReference>
<dbReference type="EMBL" id="BTFZ01000011">
    <property type="protein sequence ID" value="GMM37436.1"/>
    <property type="molecule type" value="Genomic_DNA"/>
</dbReference>
<dbReference type="PANTHER" id="PTHR42886:SF29">
    <property type="entry name" value="PUMMELIG, ISOFORM A"/>
    <property type="match status" value="1"/>
</dbReference>
<dbReference type="GO" id="GO:0042171">
    <property type="term" value="F:lysophosphatidic acid acyltransferase activity"/>
    <property type="evidence" value="ECO:0007669"/>
    <property type="project" value="TreeGrafter"/>
</dbReference>
<dbReference type="InterPro" id="IPR029058">
    <property type="entry name" value="AB_hydrolase_fold"/>
</dbReference>
<comment type="similarity">
    <text evidence="1">Belongs to the peptidase S33 family. ABHD4/ABHD5 subfamily.</text>
</comment>
<dbReference type="GO" id="GO:0004623">
    <property type="term" value="F:phospholipase A2 activity"/>
    <property type="evidence" value="ECO:0007669"/>
    <property type="project" value="TreeGrafter"/>
</dbReference>
<dbReference type="RefSeq" id="XP_064854432.1">
    <property type="nucleotide sequence ID" value="XM_064998360.1"/>
</dbReference>